<keyword evidence="6" id="KW-0963">Cytoplasm</keyword>
<comment type="similarity">
    <text evidence="5 6">Belongs to the RNA methyltransferase RlmH family.</text>
</comment>
<evidence type="ECO:0000256" key="3">
    <source>
        <dbReference type="ARBA" id="ARBA00022679"/>
    </source>
</evidence>
<dbReference type="GO" id="GO:0005737">
    <property type="term" value="C:cytoplasm"/>
    <property type="evidence" value="ECO:0007669"/>
    <property type="project" value="UniProtKB-SubCell"/>
</dbReference>
<reference evidence="7 8" key="1">
    <citation type="journal article" date="2016" name="Appl. Environ. Microbiol.">
        <title>Function and Phylogeny of Bacterial Butyryl Coenzyme A:Acetate Transferases and Their Diversity in the Proximal Colon of Swine.</title>
        <authorList>
            <person name="Trachsel J."/>
            <person name="Bayles D.O."/>
            <person name="Looft T."/>
            <person name="Levine U.Y."/>
            <person name="Allen H.K."/>
        </authorList>
    </citation>
    <scope>NUCLEOTIDE SEQUENCE [LARGE SCALE GENOMIC DNA]</scope>
    <source>
        <strain evidence="7 8">35-6-1</strain>
    </source>
</reference>
<evidence type="ECO:0000256" key="4">
    <source>
        <dbReference type="ARBA" id="ARBA00022691"/>
    </source>
</evidence>
<evidence type="ECO:0000313" key="7">
    <source>
        <dbReference type="EMBL" id="OLR64931.1"/>
    </source>
</evidence>
<keyword evidence="8" id="KW-1185">Reference proteome</keyword>
<dbReference type="InterPro" id="IPR003742">
    <property type="entry name" value="RlmH-like"/>
</dbReference>
<dbReference type="InterPro" id="IPR029026">
    <property type="entry name" value="tRNA_m1G_MTases_N"/>
</dbReference>
<dbReference type="PANTHER" id="PTHR33603">
    <property type="entry name" value="METHYLTRANSFERASE"/>
    <property type="match status" value="1"/>
</dbReference>
<sequence>MININLIVLGKIKENYFKDAINEYKKMLRSYADLSIFEIIDEPCPENLSEKDMERVKNTEGEKILSKIKDDAYVIALAIDGKSLDSVAFADKINELMIDGYSNITFIIGGSLGLSKEVLNRADYKLSFSRMTFPHKLMRVILMEQIYRAFRIINNHPYHK</sequence>
<evidence type="ECO:0000256" key="1">
    <source>
        <dbReference type="ARBA" id="ARBA00022552"/>
    </source>
</evidence>
<dbReference type="Gene3D" id="3.40.1280.10">
    <property type="match status" value="1"/>
</dbReference>
<dbReference type="InterPro" id="IPR029028">
    <property type="entry name" value="Alpha/beta_knot_MTases"/>
</dbReference>
<dbReference type="CDD" id="cd18081">
    <property type="entry name" value="RlmH-like"/>
    <property type="match status" value="1"/>
</dbReference>
<dbReference type="HAMAP" id="MF_00658">
    <property type="entry name" value="23SrRNA_methyltr_H"/>
    <property type="match status" value="1"/>
</dbReference>
<proteinExistence type="inferred from homology"/>
<keyword evidence="1 6" id="KW-0698">rRNA processing</keyword>
<accession>A0A1U7LZT2</accession>
<name>A0A1U7LZT2_9FIRM</name>
<dbReference type="NCBIfam" id="TIGR00246">
    <property type="entry name" value="tRNA_RlmH_YbeA"/>
    <property type="match status" value="1"/>
</dbReference>
<dbReference type="STRING" id="1465756.BIV18_05085"/>
<feature type="binding site" evidence="6">
    <location>
        <begin position="128"/>
        <end position="133"/>
    </location>
    <ligand>
        <name>S-adenosyl-L-methionine</name>
        <dbReference type="ChEBI" id="CHEBI:59789"/>
    </ligand>
</feature>
<comment type="subcellular location">
    <subcellularLocation>
        <location evidence="6">Cytoplasm</location>
    </subcellularLocation>
</comment>
<accession>A0A848R9L9</accession>
<dbReference type="SUPFAM" id="SSF75217">
    <property type="entry name" value="alpha/beta knot"/>
    <property type="match status" value="1"/>
</dbReference>
<dbReference type="Pfam" id="PF02590">
    <property type="entry name" value="SPOUT_MTase"/>
    <property type="match status" value="1"/>
</dbReference>
<comment type="caution">
    <text evidence="7">The sequence shown here is derived from an EMBL/GenBank/DDBJ whole genome shotgun (WGS) entry which is preliminary data.</text>
</comment>
<evidence type="ECO:0000256" key="5">
    <source>
        <dbReference type="ARBA" id="ARBA00038303"/>
    </source>
</evidence>
<comment type="catalytic activity">
    <reaction evidence="6">
        <text>pseudouridine(1915) in 23S rRNA + S-adenosyl-L-methionine = N(3)-methylpseudouridine(1915) in 23S rRNA + S-adenosyl-L-homocysteine + H(+)</text>
        <dbReference type="Rhea" id="RHEA:42752"/>
        <dbReference type="Rhea" id="RHEA-COMP:10221"/>
        <dbReference type="Rhea" id="RHEA-COMP:10222"/>
        <dbReference type="ChEBI" id="CHEBI:15378"/>
        <dbReference type="ChEBI" id="CHEBI:57856"/>
        <dbReference type="ChEBI" id="CHEBI:59789"/>
        <dbReference type="ChEBI" id="CHEBI:65314"/>
        <dbReference type="ChEBI" id="CHEBI:74486"/>
        <dbReference type="EC" id="2.1.1.177"/>
    </reaction>
</comment>
<evidence type="ECO:0000313" key="8">
    <source>
        <dbReference type="Proteomes" id="UP000187166"/>
    </source>
</evidence>
<keyword evidence="2 6" id="KW-0489">Methyltransferase</keyword>
<evidence type="ECO:0000256" key="6">
    <source>
        <dbReference type="HAMAP-Rule" id="MF_00658"/>
    </source>
</evidence>
<dbReference type="GO" id="GO:0070038">
    <property type="term" value="F:rRNA (pseudouridine-N3-)-methyltransferase activity"/>
    <property type="evidence" value="ECO:0007669"/>
    <property type="project" value="UniProtKB-UniRule"/>
</dbReference>
<comment type="function">
    <text evidence="6">Specifically methylates the pseudouridine at position 1915 (m3Psi1915) in 23S rRNA.</text>
</comment>
<keyword evidence="3 6" id="KW-0808">Transferase</keyword>
<feature type="binding site" evidence="6">
    <location>
        <position position="77"/>
    </location>
    <ligand>
        <name>S-adenosyl-L-methionine</name>
        <dbReference type="ChEBI" id="CHEBI:59789"/>
    </ligand>
</feature>
<dbReference type="PANTHER" id="PTHR33603:SF1">
    <property type="entry name" value="RIBOSOMAL RNA LARGE SUBUNIT METHYLTRANSFERASE H"/>
    <property type="match status" value="1"/>
</dbReference>
<feature type="binding site" evidence="6">
    <location>
        <position position="109"/>
    </location>
    <ligand>
        <name>S-adenosyl-L-methionine</name>
        <dbReference type="ChEBI" id="CHEBI:59789"/>
    </ligand>
</feature>
<comment type="subunit">
    <text evidence="6">Homodimer.</text>
</comment>
<gene>
    <name evidence="6" type="primary">rlmH</name>
    <name evidence="7" type="ORF">BIV18_05085</name>
</gene>
<evidence type="ECO:0000256" key="2">
    <source>
        <dbReference type="ARBA" id="ARBA00022603"/>
    </source>
</evidence>
<dbReference type="eggNOG" id="COG1576">
    <property type="taxonomic scope" value="Bacteria"/>
</dbReference>
<dbReference type="RefSeq" id="WP_075659573.1">
    <property type="nucleotide sequence ID" value="NZ_JABDSR010000002.1"/>
</dbReference>
<dbReference type="PIRSF" id="PIRSF004505">
    <property type="entry name" value="MT_bac"/>
    <property type="match status" value="1"/>
</dbReference>
<keyword evidence="4 6" id="KW-0949">S-adenosyl-L-methionine</keyword>
<dbReference type="AlphaFoldDB" id="A0A1U7LZT2"/>
<dbReference type="NCBIfam" id="NF000985">
    <property type="entry name" value="PRK00103.1-3"/>
    <property type="match status" value="1"/>
</dbReference>
<dbReference type="EMBL" id="MJIH01000001">
    <property type="protein sequence ID" value="OLR64931.1"/>
    <property type="molecule type" value="Genomic_DNA"/>
</dbReference>
<dbReference type="Proteomes" id="UP000187166">
    <property type="component" value="Unassembled WGS sequence"/>
</dbReference>
<dbReference type="EC" id="2.1.1.177" evidence="6"/>
<protein>
    <recommendedName>
        <fullName evidence="6">Ribosomal RNA large subunit methyltransferase H</fullName>
        <ecNumber evidence="6">2.1.1.177</ecNumber>
    </recommendedName>
    <alternativeName>
        <fullName evidence="6">23S rRNA (pseudouridine1915-N3)-methyltransferase</fullName>
    </alternativeName>
    <alternativeName>
        <fullName evidence="6">23S rRNA m3Psi1915 methyltransferase</fullName>
    </alternativeName>
    <alternativeName>
        <fullName evidence="6">rRNA (pseudouridine-N3-)-methyltransferase RlmH</fullName>
    </alternativeName>
</protein>
<organism evidence="7 8">
    <name type="scientific">Peptoniphilus porci</name>
    <dbReference type="NCBI Taxonomy" id="2652280"/>
    <lineage>
        <taxon>Bacteria</taxon>
        <taxon>Bacillati</taxon>
        <taxon>Bacillota</taxon>
        <taxon>Tissierellia</taxon>
        <taxon>Tissierellales</taxon>
        <taxon>Peptoniphilaceae</taxon>
        <taxon>Peptoniphilus</taxon>
    </lineage>
</organism>